<comment type="subcellular location">
    <subcellularLocation>
        <location evidence="1">Nucleus</location>
    </subcellularLocation>
</comment>
<protein>
    <recommendedName>
        <fullName evidence="13">Aconitate hydratase</fullName>
    </recommendedName>
</protein>
<dbReference type="GO" id="GO:0000811">
    <property type="term" value="C:GINS complex"/>
    <property type="evidence" value="ECO:0007669"/>
    <property type="project" value="InterPro"/>
</dbReference>
<dbReference type="EMBL" id="CAJGYO010000003">
    <property type="protein sequence ID" value="CAD6221106.1"/>
    <property type="molecule type" value="Genomic_DNA"/>
</dbReference>
<dbReference type="Gene3D" id="3.30.499.10">
    <property type="entry name" value="Aconitase, domain 3"/>
    <property type="match status" value="1"/>
</dbReference>
<accession>A0A811NB62</accession>
<dbReference type="GO" id="GO:0046872">
    <property type="term" value="F:metal ion binding"/>
    <property type="evidence" value="ECO:0007669"/>
    <property type="project" value="UniProtKB-KW"/>
</dbReference>
<dbReference type="PROSITE" id="PS01244">
    <property type="entry name" value="ACONITASE_2"/>
    <property type="match status" value="1"/>
</dbReference>
<dbReference type="CDD" id="cd11710">
    <property type="entry name" value="GINS_A_psf1"/>
    <property type="match status" value="1"/>
</dbReference>
<evidence type="ECO:0000256" key="5">
    <source>
        <dbReference type="ARBA" id="ARBA00023004"/>
    </source>
</evidence>
<keyword evidence="6" id="KW-0411">Iron-sulfur</keyword>
<dbReference type="PANTHER" id="PTHR12914">
    <property type="entry name" value="PARTNER OF SLD5"/>
    <property type="match status" value="1"/>
</dbReference>
<dbReference type="Proteomes" id="UP000604825">
    <property type="component" value="Unassembled WGS sequence"/>
</dbReference>
<dbReference type="GO" id="GO:0051536">
    <property type="term" value="F:iron-sulfur cluster binding"/>
    <property type="evidence" value="ECO:0007669"/>
    <property type="project" value="UniProtKB-KW"/>
</dbReference>
<evidence type="ECO:0008006" key="13">
    <source>
        <dbReference type="Google" id="ProtNLM"/>
    </source>
</evidence>
<comment type="similarity">
    <text evidence="2">Belongs to the GINS1/PSF1 family.</text>
</comment>
<evidence type="ECO:0000259" key="8">
    <source>
        <dbReference type="Pfam" id="PF00330"/>
    </source>
</evidence>
<evidence type="ECO:0000256" key="1">
    <source>
        <dbReference type="ARBA" id="ARBA00004123"/>
    </source>
</evidence>
<organism evidence="11 12">
    <name type="scientific">Miscanthus lutarioriparius</name>
    <dbReference type="NCBI Taxonomy" id="422564"/>
    <lineage>
        <taxon>Eukaryota</taxon>
        <taxon>Viridiplantae</taxon>
        <taxon>Streptophyta</taxon>
        <taxon>Embryophyta</taxon>
        <taxon>Tracheophyta</taxon>
        <taxon>Spermatophyta</taxon>
        <taxon>Magnoliopsida</taxon>
        <taxon>Liliopsida</taxon>
        <taxon>Poales</taxon>
        <taxon>Poaceae</taxon>
        <taxon>PACMAD clade</taxon>
        <taxon>Panicoideae</taxon>
        <taxon>Andropogonodae</taxon>
        <taxon>Andropogoneae</taxon>
        <taxon>Saccharinae</taxon>
        <taxon>Miscanthus</taxon>
    </lineage>
</organism>
<dbReference type="InterPro" id="IPR018136">
    <property type="entry name" value="Aconitase_4Fe-4S_BS"/>
</dbReference>
<dbReference type="PROSITE" id="PS00450">
    <property type="entry name" value="ACONITASE_1"/>
    <property type="match status" value="1"/>
</dbReference>
<feature type="domain" description="GINS subunit" evidence="9">
    <location>
        <begin position="232"/>
        <end position="317"/>
    </location>
</feature>
<dbReference type="InterPro" id="IPR056783">
    <property type="entry name" value="PSF1_C"/>
</dbReference>
<comment type="caution">
    <text evidence="11">The sequence shown here is derived from an EMBL/GenBank/DDBJ whole genome shotgun (WGS) entry which is preliminary data.</text>
</comment>
<keyword evidence="4" id="KW-0479">Metal-binding</keyword>
<feature type="domain" description="Aconitase/3-isopropylmalate dehydratase large subunit alpha/beta/alpha" evidence="8">
    <location>
        <begin position="52"/>
        <end position="161"/>
    </location>
</feature>
<dbReference type="SUPFAM" id="SSF53732">
    <property type="entry name" value="Aconitase iron-sulfur domain"/>
    <property type="match status" value="1"/>
</dbReference>
<dbReference type="Pfam" id="PF05916">
    <property type="entry name" value="Sld5"/>
    <property type="match status" value="1"/>
</dbReference>
<dbReference type="InterPro" id="IPR001030">
    <property type="entry name" value="Acoase/IPM_deHydtase_lsu_aba"/>
</dbReference>
<dbReference type="PRINTS" id="PR00415">
    <property type="entry name" value="ACONITASE"/>
</dbReference>
<dbReference type="SUPFAM" id="SSF158573">
    <property type="entry name" value="GINS helical bundle-like"/>
    <property type="match status" value="1"/>
</dbReference>
<feature type="domain" description="DNA replication complex GINS protein PSF1 C-terminal" evidence="10">
    <location>
        <begin position="340"/>
        <end position="374"/>
    </location>
</feature>
<evidence type="ECO:0000313" key="12">
    <source>
        <dbReference type="Proteomes" id="UP000604825"/>
    </source>
</evidence>
<dbReference type="AlphaFoldDB" id="A0A811NB62"/>
<keyword evidence="12" id="KW-1185">Reference proteome</keyword>
<evidence type="ECO:0000313" key="11">
    <source>
        <dbReference type="EMBL" id="CAD6221106.1"/>
    </source>
</evidence>
<name>A0A811NB62_9POAL</name>
<dbReference type="InterPro" id="IPR036224">
    <property type="entry name" value="GINS_bundle-like_dom_sf"/>
</dbReference>
<evidence type="ECO:0000256" key="3">
    <source>
        <dbReference type="ARBA" id="ARBA00022705"/>
    </source>
</evidence>
<dbReference type="Gene3D" id="1.20.58.1030">
    <property type="match status" value="1"/>
</dbReference>
<evidence type="ECO:0000256" key="7">
    <source>
        <dbReference type="ARBA" id="ARBA00023242"/>
    </source>
</evidence>
<dbReference type="PANTHER" id="PTHR12914:SF2">
    <property type="entry name" value="DNA REPLICATION COMPLEX GINS PROTEIN PSF1"/>
    <property type="match status" value="1"/>
</dbReference>
<keyword evidence="7" id="KW-0539">Nucleus</keyword>
<dbReference type="FunFam" id="1.20.58.1030:FF:000004">
    <property type="entry name" value="DNA replication complex GINS protein PSF1"/>
    <property type="match status" value="1"/>
</dbReference>
<evidence type="ECO:0000259" key="10">
    <source>
        <dbReference type="Pfam" id="PF24997"/>
    </source>
</evidence>
<keyword evidence="5" id="KW-0408">Iron</keyword>
<dbReference type="InterPro" id="IPR021151">
    <property type="entry name" value="GINS_A"/>
</dbReference>
<dbReference type="GO" id="GO:1902983">
    <property type="term" value="P:DNA strand elongation involved in mitotic DNA replication"/>
    <property type="evidence" value="ECO:0007669"/>
    <property type="project" value="TreeGrafter"/>
</dbReference>
<dbReference type="Pfam" id="PF00330">
    <property type="entry name" value="Aconitase"/>
    <property type="match status" value="1"/>
</dbReference>
<evidence type="ECO:0000259" key="9">
    <source>
        <dbReference type="Pfam" id="PF05916"/>
    </source>
</evidence>
<dbReference type="InterPro" id="IPR005339">
    <property type="entry name" value="GINS_Psf1"/>
</dbReference>
<evidence type="ECO:0000256" key="6">
    <source>
        <dbReference type="ARBA" id="ARBA00023014"/>
    </source>
</evidence>
<proteinExistence type="inferred from homology"/>
<sequence length="394" mass="44702">MAQLAYLQSSSIERKMALIMVCNSITILARSIWWRCHGSFYPSIMDGIVPKEQQDKVVKFDFHGQPAEIKHGSVVIAAITSCTNTSNPSVMLGVGLVAKKACELGLEVKPWVKTSLATRSGVVTKYLLQSGLQEYLNQQGFHTVGYGCTTCIGNFGDLDESVINSTENQTNEIAIFIYNFGTILYGRRASQLLKEIDSSEAGQLAPFNTDVFDQVIRECSEHNSQFQSLIRKMVEQNLDIETTRNEDHYGAAIHHRSLLCNKRCLMAYMYNRAEVIQSFRRKVGPVLPHDIQEKLHFSEKEYFKNHSAAIKSYISEMDIDLTVVWTRFLPRILTFRFGSLEDIGEVSLGDHSVSLTKNSLHFLRRTDAEQFISQDVWRFFSSVLLPMEYHPCDA</sequence>
<reference evidence="11" key="1">
    <citation type="submission" date="2020-10" db="EMBL/GenBank/DDBJ databases">
        <authorList>
            <person name="Han B."/>
            <person name="Lu T."/>
            <person name="Zhao Q."/>
            <person name="Huang X."/>
            <person name="Zhao Y."/>
        </authorList>
    </citation>
    <scope>NUCLEOTIDE SEQUENCE</scope>
</reference>
<gene>
    <name evidence="11" type="ORF">NCGR_LOCUS14507</name>
</gene>
<dbReference type="InterPro" id="IPR015931">
    <property type="entry name" value="Acnase/IPM_dHydase_lsu_aba_1/3"/>
</dbReference>
<keyword evidence="3" id="KW-0235">DNA replication</keyword>
<dbReference type="OrthoDB" id="10252587at2759"/>
<dbReference type="Pfam" id="PF24997">
    <property type="entry name" value="PSF1_C"/>
    <property type="match status" value="1"/>
</dbReference>
<dbReference type="InterPro" id="IPR036008">
    <property type="entry name" value="Aconitase_4Fe-4S_dom"/>
</dbReference>
<evidence type="ECO:0000256" key="4">
    <source>
        <dbReference type="ARBA" id="ARBA00022723"/>
    </source>
</evidence>
<evidence type="ECO:0000256" key="2">
    <source>
        <dbReference type="ARBA" id="ARBA00006677"/>
    </source>
</evidence>